<feature type="region of interest" description="Disordered" evidence="1">
    <location>
        <begin position="482"/>
        <end position="519"/>
    </location>
</feature>
<dbReference type="EMBL" id="BDGX01000001">
    <property type="protein sequence ID" value="GAV46558.1"/>
    <property type="molecule type" value="Genomic_DNA"/>
</dbReference>
<feature type="compositionally biased region" description="Polar residues" evidence="1">
    <location>
        <begin position="14"/>
        <end position="30"/>
    </location>
</feature>
<dbReference type="eggNOG" id="ENOG502S6BG">
    <property type="taxonomic scope" value="Eukaryota"/>
</dbReference>
<dbReference type="Proteomes" id="UP000187013">
    <property type="component" value="Unassembled WGS sequence"/>
</dbReference>
<evidence type="ECO:0000313" key="3">
    <source>
        <dbReference type="Proteomes" id="UP000187013"/>
    </source>
</evidence>
<feature type="region of interest" description="Disordered" evidence="1">
    <location>
        <begin position="243"/>
        <end position="290"/>
    </location>
</feature>
<feature type="compositionally biased region" description="Polar residues" evidence="1">
    <location>
        <begin position="336"/>
        <end position="349"/>
    </location>
</feature>
<feature type="compositionally biased region" description="Polar residues" evidence="1">
    <location>
        <begin position="487"/>
        <end position="508"/>
    </location>
</feature>
<organism evidence="2 3">
    <name type="scientific">Zygosaccharomyces rouxii</name>
    <dbReference type="NCBI Taxonomy" id="4956"/>
    <lineage>
        <taxon>Eukaryota</taxon>
        <taxon>Fungi</taxon>
        <taxon>Dikarya</taxon>
        <taxon>Ascomycota</taxon>
        <taxon>Saccharomycotina</taxon>
        <taxon>Saccharomycetes</taxon>
        <taxon>Saccharomycetales</taxon>
        <taxon>Saccharomycetaceae</taxon>
        <taxon>Zygosaccharomyces</taxon>
    </lineage>
</organism>
<protein>
    <submittedName>
        <fullName evidence="2">Uncharacterized protein</fullName>
    </submittedName>
</protein>
<feature type="region of interest" description="Disordered" evidence="1">
    <location>
        <begin position="14"/>
        <end position="43"/>
    </location>
</feature>
<evidence type="ECO:0000313" key="2">
    <source>
        <dbReference type="EMBL" id="GAV46558.1"/>
    </source>
</evidence>
<feature type="region of interest" description="Disordered" evidence="1">
    <location>
        <begin position="309"/>
        <end position="357"/>
    </location>
</feature>
<reference evidence="2 3" key="1">
    <citation type="submission" date="2016-08" db="EMBL/GenBank/DDBJ databases">
        <title>Draft genome sequence of allopolyploid Zygosaccharomyces rouxii.</title>
        <authorList>
            <person name="Watanabe J."/>
            <person name="Uehara K."/>
            <person name="Mogi Y."/>
            <person name="Tsukioka Y."/>
        </authorList>
    </citation>
    <scope>NUCLEOTIDE SEQUENCE [LARGE SCALE GENOMIC DNA]</scope>
    <source>
        <strain evidence="2 3">NBRC 110957</strain>
    </source>
</reference>
<feature type="compositionally biased region" description="Polar residues" evidence="1">
    <location>
        <begin position="313"/>
        <end position="323"/>
    </location>
</feature>
<dbReference type="OMA" id="NMDEDSI"/>
<sequence>MEISLAQENWCSEDCSQNSMSNGDNDNETISSGSVGTGGGKRNSLKKWLHKAVLGYDVDDSFDNEDTVVIEEDDDLVFIPTTSDLSNGLFSSNKELSPLLFEQNPGRKNYRRQKIKDFKFHLKMRMRLARGDETDKNGEMLYRRQCLMGQDGGGDSGEYNEEELDCYQMFKTQPEHLDALFDYAMKSSLEQTSPSDFADFNYASSPVKELQPFQNLNYDDINLNVEHAAFVPLDVWDIDKESDSKRLDSAEDPRVCGSSNDSKGEEDCPTLSMDSTEMESFTTGESTERSLELTPSVYLANELTMKDGATGSDVANDSFNSTEGEVEETSCEDSQDTQNTLCSSGSPSIDSVLDSGDSNTIIYTIPTFKQGRGQLNVSGIIQSFKDGTLTEKNLTQMAKGSSLGLSFRSKEFYEQPPSSDEDEQAQGRKQEMPMAPSENDNIREAPENYGVEFAGNGEGVKFDKYSHILVYRAVKRNVQDKGFSCPSLRTPNNGNSSITSGVSESPSASKPILKKTDNERESEEIVRATLCDKVDVKSFLAYFEYFEHQKHSDEVNLSKFREEQLSHYYSKEFFPELLEDIKFKHAFNSEYRKSKMATELNIGRKIGDGDEQHVRRLVNVIEDPTIGSANFK</sequence>
<proteinExistence type="predicted"/>
<accession>A0A1Q2ZT86</accession>
<gene>
    <name evidence="2" type="ORF">ZYGR_0A01500</name>
</gene>
<feature type="region of interest" description="Disordered" evidence="1">
    <location>
        <begin position="412"/>
        <end position="442"/>
    </location>
</feature>
<name>A0A1Q2ZT86_ZYGRO</name>
<feature type="compositionally biased region" description="Acidic residues" evidence="1">
    <location>
        <begin position="324"/>
        <end position="335"/>
    </location>
</feature>
<evidence type="ECO:0000256" key="1">
    <source>
        <dbReference type="SAM" id="MobiDB-lite"/>
    </source>
</evidence>
<feature type="compositionally biased region" description="Basic and acidic residues" evidence="1">
    <location>
        <begin position="243"/>
        <end position="254"/>
    </location>
</feature>
<dbReference type="AlphaFoldDB" id="A0A1Q2ZT86"/>
<feature type="compositionally biased region" description="Polar residues" evidence="1">
    <location>
        <begin position="272"/>
        <end position="285"/>
    </location>
</feature>
<dbReference type="OrthoDB" id="4035955at2759"/>
<comment type="caution">
    <text evidence="2">The sequence shown here is derived from an EMBL/GenBank/DDBJ whole genome shotgun (WGS) entry which is preliminary data.</text>
</comment>